<evidence type="ECO:0000313" key="7">
    <source>
        <dbReference type="Proteomes" id="UP001190640"/>
    </source>
</evidence>
<evidence type="ECO:0000256" key="2">
    <source>
        <dbReference type="ARBA" id="ARBA00022734"/>
    </source>
</evidence>
<keyword evidence="4" id="KW-1133">Transmembrane helix</keyword>
<protein>
    <submittedName>
        <fullName evidence="8">Killer cell lectin-like receptor subfamily F member 2 isoform X2</fullName>
    </submittedName>
</protein>
<evidence type="ECO:0000256" key="1">
    <source>
        <dbReference type="ARBA" id="ARBA00004606"/>
    </source>
</evidence>
<dbReference type="GeneID" id="129327001"/>
<keyword evidence="2" id="KW-0430">Lectin</keyword>
<gene>
    <name evidence="8" type="primary">LOC129327001</name>
</gene>
<dbReference type="CDD" id="cd03593">
    <property type="entry name" value="CLECT_NK_receptors_like"/>
    <property type="match status" value="1"/>
</dbReference>
<dbReference type="Pfam" id="PF00059">
    <property type="entry name" value="Lectin_C"/>
    <property type="match status" value="1"/>
</dbReference>
<name>A0AA97J5H0_EUBMA</name>
<keyword evidence="5" id="KW-1015">Disulfide bond</keyword>
<dbReference type="PANTHER" id="PTHR46784:SF1">
    <property type="entry name" value="KILLER CELL LECTIN-LIKE RECEPTOR SUBFAMILY B MEMBER 1"/>
    <property type="match status" value="1"/>
</dbReference>
<keyword evidence="4" id="KW-0472">Membrane</keyword>
<evidence type="ECO:0000259" key="6">
    <source>
        <dbReference type="PROSITE" id="PS50041"/>
    </source>
</evidence>
<dbReference type="InterPro" id="IPR051527">
    <property type="entry name" value="KLR_subfamily_B"/>
</dbReference>
<dbReference type="Proteomes" id="UP001190640">
    <property type="component" value="Chromosome 4"/>
</dbReference>
<feature type="domain" description="C-type lectin" evidence="6">
    <location>
        <begin position="19"/>
        <end position="128"/>
    </location>
</feature>
<sequence>MATDKISECKLCPMNWVSKKGKCYWFSEETKNWFEAQDSCSRKNAHMIVFQNSEEMKFIQNIIQGNYRFWIGLNFTSTWKNWTWVDGSLLNQTLFPITLPKDGHRCGVLKVNQVLSEMCNDQFKWICKKDAVLIDHTTLKRGLL</sequence>
<dbReference type="InterPro" id="IPR033992">
    <property type="entry name" value="NKR-like_CTLD"/>
</dbReference>
<keyword evidence="7" id="KW-1185">Reference proteome</keyword>
<accession>A0AA97J5H0</accession>
<dbReference type="InterPro" id="IPR016186">
    <property type="entry name" value="C-type_lectin-like/link_sf"/>
</dbReference>
<evidence type="ECO:0000256" key="3">
    <source>
        <dbReference type="ARBA" id="ARBA00022968"/>
    </source>
</evidence>
<dbReference type="GO" id="GO:0005886">
    <property type="term" value="C:plasma membrane"/>
    <property type="evidence" value="ECO:0007669"/>
    <property type="project" value="TreeGrafter"/>
</dbReference>
<evidence type="ECO:0000256" key="5">
    <source>
        <dbReference type="ARBA" id="ARBA00023157"/>
    </source>
</evidence>
<dbReference type="AlphaFoldDB" id="A0AA97J5H0"/>
<dbReference type="RefSeq" id="XP_054831341.1">
    <property type="nucleotide sequence ID" value="XM_054975366.1"/>
</dbReference>
<evidence type="ECO:0000313" key="8">
    <source>
        <dbReference type="RefSeq" id="XP_054831341.1"/>
    </source>
</evidence>
<evidence type="ECO:0000256" key="4">
    <source>
        <dbReference type="ARBA" id="ARBA00022989"/>
    </source>
</evidence>
<dbReference type="InterPro" id="IPR001304">
    <property type="entry name" value="C-type_lectin-like"/>
</dbReference>
<dbReference type="GO" id="GO:0038023">
    <property type="term" value="F:signaling receptor activity"/>
    <property type="evidence" value="ECO:0007669"/>
    <property type="project" value="TreeGrafter"/>
</dbReference>
<reference evidence="8" key="1">
    <citation type="submission" date="2025-08" db="UniProtKB">
        <authorList>
            <consortium name="RefSeq"/>
        </authorList>
    </citation>
    <scope>IDENTIFICATION</scope>
    <source>
        <tissue evidence="8">Blood</tissue>
    </source>
</reference>
<dbReference type="SMART" id="SM00034">
    <property type="entry name" value="CLECT"/>
    <property type="match status" value="1"/>
</dbReference>
<dbReference type="GO" id="GO:0030246">
    <property type="term" value="F:carbohydrate binding"/>
    <property type="evidence" value="ECO:0007669"/>
    <property type="project" value="UniProtKB-KW"/>
</dbReference>
<dbReference type="InterPro" id="IPR016187">
    <property type="entry name" value="CTDL_fold"/>
</dbReference>
<dbReference type="PROSITE" id="PS50041">
    <property type="entry name" value="C_TYPE_LECTIN_2"/>
    <property type="match status" value="1"/>
</dbReference>
<comment type="subcellular location">
    <subcellularLocation>
        <location evidence="1">Membrane</location>
        <topology evidence="1">Single-pass type II membrane protein</topology>
    </subcellularLocation>
</comment>
<keyword evidence="3" id="KW-0735">Signal-anchor</keyword>
<organism evidence="7 8">
    <name type="scientific">Eublepharis macularius</name>
    <name type="common">Leopard gecko</name>
    <name type="synonym">Cyrtodactylus macularius</name>
    <dbReference type="NCBI Taxonomy" id="481883"/>
    <lineage>
        <taxon>Eukaryota</taxon>
        <taxon>Metazoa</taxon>
        <taxon>Chordata</taxon>
        <taxon>Craniata</taxon>
        <taxon>Vertebrata</taxon>
        <taxon>Euteleostomi</taxon>
        <taxon>Lepidosauria</taxon>
        <taxon>Squamata</taxon>
        <taxon>Bifurcata</taxon>
        <taxon>Gekkota</taxon>
        <taxon>Eublepharidae</taxon>
        <taxon>Eublepharinae</taxon>
        <taxon>Eublepharis</taxon>
    </lineage>
</organism>
<proteinExistence type="predicted"/>
<dbReference type="SUPFAM" id="SSF56436">
    <property type="entry name" value="C-type lectin-like"/>
    <property type="match status" value="1"/>
</dbReference>
<dbReference type="Gene3D" id="3.10.100.10">
    <property type="entry name" value="Mannose-Binding Protein A, subunit A"/>
    <property type="match status" value="1"/>
</dbReference>
<dbReference type="GO" id="GO:0042269">
    <property type="term" value="P:regulation of natural killer cell mediated cytotoxicity"/>
    <property type="evidence" value="ECO:0007669"/>
    <property type="project" value="TreeGrafter"/>
</dbReference>
<dbReference type="GO" id="GO:0009986">
    <property type="term" value="C:cell surface"/>
    <property type="evidence" value="ECO:0007669"/>
    <property type="project" value="TreeGrafter"/>
</dbReference>
<dbReference type="PANTHER" id="PTHR46784">
    <property type="entry name" value="KILLER CELL LECTIN-LIKE RECEPTOR SUBFAMILY B MEMBER 1"/>
    <property type="match status" value="1"/>
</dbReference>
<keyword evidence="4" id="KW-0812">Transmembrane</keyword>